<dbReference type="InterPro" id="IPR006158">
    <property type="entry name" value="Cobalamin-bd"/>
</dbReference>
<keyword evidence="2" id="KW-0949">S-adenosyl-L-methionine</keyword>
<comment type="caution">
    <text evidence="8">The sequence shown here is derived from an EMBL/GenBank/DDBJ whole genome shotgun (WGS) entry which is preliminary data.</text>
</comment>
<evidence type="ECO:0000256" key="4">
    <source>
        <dbReference type="ARBA" id="ARBA00023004"/>
    </source>
</evidence>
<dbReference type="CDD" id="cd01335">
    <property type="entry name" value="Radical_SAM"/>
    <property type="match status" value="1"/>
</dbReference>
<sequence length="632" mass="70328">MKVVLLQLPVQSHDNAYPMENLGLGVGSLKAYAQSVLPPDISIVLGPHALVNYGGDQALVAWILSERPDVVGFSCYVWNVERSLDIARRVKAERPQVRILVGGPEVTPENDFLRSAGGFDWGVVGEGEETLAAILSALRSGHGAVESLPGLLRPTPDGWHATKPRPVMRTLDPIPSPYLSGALHPSDAGTILLETVRGCPNRCTYCYYHKRFPHVRSFSLDRLREELHWAAHRAVSEIYFVDPCFTRRKDLVALLGMIEEARRIHAFTFQCEGTAEDVTPALAHSLARAGLTQMEVGLQTVNPRALARIRRRFDPNRFIAGVRALRAAGVRVMVDVMVALPEDSLEDVKRSIDFVVENALFDELSLYTLCLLPGTELRRQATALGMVFHAKPPYHVVRTPRMSSEDIRRAYEYAEEASGVDFFPPDLPAPLVPPEIRRLGPHLIAFPAEKTLEIFERKEPHAGPNAEAECARVAQAVSVYVSEDSVKALKDGDVSRALVQIFEKNPWTLLTFVLTPKGPDFPWAVVFSLAHKVLSARDHVMDREHFSTLDPVRSVQIVALLPHPVSGRVIVRIPVPHQEESEPPVPGSRRTVDQAWVGLPEDVSAEEEAEWLQPLWPLCPPHIRRLRLGDRQ</sequence>
<dbReference type="GO" id="GO:0031419">
    <property type="term" value="F:cobalamin binding"/>
    <property type="evidence" value="ECO:0007669"/>
    <property type="project" value="InterPro"/>
</dbReference>
<dbReference type="InterPro" id="IPR006638">
    <property type="entry name" value="Elp3/MiaA/NifB-like_rSAM"/>
</dbReference>
<evidence type="ECO:0000259" key="6">
    <source>
        <dbReference type="PROSITE" id="PS51332"/>
    </source>
</evidence>
<protein>
    <submittedName>
        <fullName evidence="8">Radical SAM protein</fullName>
    </submittedName>
</protein>
<evidence type="ECO:0000256" key="5">
    <source>
        <dbReference type="ARBA" id="ARBA00023014"/>
    </source>
</evidence>
<dbReference type="PANTHER" id="PTHR43409">
    <property type="entry name" value="ANAEROBIC MAGNESIUM-PROTOPORPHYRIN IX MONOMETHYL ESTER CYCLASE-RELATED"/>
    <property type="match status" value="1"/>
</dbReference>
<evidence type="ECO:0000259" key="7">
    <source>
        <dbReference type="PROSITE" id="PS51918"/>
    </source>
</evidence>
<dbReference type="PANTHER" id="PTHR43409:SF16">
    <property type="entry name" value="SLR0320 PROTEIN"/>
    <property type="match status" value="1"/>
</dbReference>
<name>A0A831ZRM7_9BACT</name>
<dbReference type="SFLD" id="SFLDS00029">
    <property type="entry name" value="Radical_SAM"/>
    <property type="match status" value="1"/>
</dbReference>
<dbReference type="EMBL" id="DSTK01000020">
    <property type="protein sequence ID" value="HFK97019.1"/>
    <property type="molecule type" value="Genomic_DNA"/>
</dbReference>
<proteinExistence type="predicted"/>
<accession>A0A831ZRM7</accession>
<dbReference type="GO" id="GO:0005829">
    <property type="term" value="C:cytosol"/>
    <property type="evidence" value="ECO:0007669"/>
    <property type="project" value="TreeGrafter"/>
</dbReference>
<evidence type="ECO:0000313" key="8">
    <source>
        <dbReference type="EMBL" id="HFK97019.1"/>
    </source>
</evidence>
<dbReference type="SMART" id="SM00729">
    <property type="entry name" value="Elp3"/>
    <property type="match status" value="1"/>
</dbReference>
<dbReference type="InterPro" id="IPR036724">
    <property type="entry name" value="Cobalamin-bd_sf"/>
</dbReference>
<dbReference type="SUPFAM" id="SSF102114">
    <property type="entry name" value="Radical SAM enzymes"/>
    <property type="match status" value="1"/>
</dbReference>
<dbReference type="AlphaFoldDB" id="A0A831ZRM7"/>
<dbReference type="PROSITE" id="PS51332">
    <property type="entry name" value="B12_BINDING"/>
    <property type="match status" value="1"/>
</dbReference>
<dbReference type="Pfam" id="PF04055">
    <property type="entry name" value="Radical_SAM"/>
    <property type="match status" value="1"/>
</dbReference>
<dbReference type="Gene3D" id="3.40.50.280">
    <property type="entry name" value="Cobalamin-binding domain"/>
    <property type="match status" value="1"/>
</dbReference>
<organism evidence="8">
    <name type="scientific">Desulfacinum infernum</name>
    <dbReference type="NCBI Taxonomy" id="35837"/>
    <lineage>
        <taxon>Bacteria</taxon>
        <taxon>Pseudomonadati</taxon>
        <taxon>Thermodesulfobacteriota</taxon>
        <taxon>Syntrophobacteria</taxon>
        <taxon>Syntrophobacterales</taxon>
        <taxon>Syntrophobacteraceae</taxon>
        <taxon>Desulfacinum</taxon>
    </lineage>
</organism>
<dbReference type="GO" id="GO:0046872">
    <property type="term" value="F:metal ion binding"/>
    <property type="evidence" value="ECO:0007669"/>
    <property type="project" value="UniProtKB-KW"/>
</dbReference>
<dbReference type="SFLD" id="SFLDG01123">
    <property type="entry name" value="methyltransferase_(Class_B)"/>
    <property type="match status" value="1"/>
</dbReference>
<feature type="domain" description="B12-binding" evidence="6">
    <location>
        <begin position="1"/>
        <end position="145"/>
    </location>
</feature>
<dbReference type="InterPro" id="IPR034466">
    <property type="entry name" value="Methyltransferase_Class_B"/>
</dbReference>
<comment type="cofactor">
    <cofactor evidence="1">
        <name>[4Fe-4S] cluster</name>
        <dbReference type="ChEBI" id="CHEBI:49883"/>
    </cofactor>
</comment>
<gene>
    <name evidence="8" type="ORF">ENS06_06795</name>
</gene>
<dbReference type="InterPro" id="IPR023404">
    <property type="entry name" value="rSAM_horseshoe"/>
</dbReference>
<feature type="domain" description="Radical SAM core" evidence="7">
    <location>
        <begin position="185"/>
        <end position="414"/>
    </location>
</feature>
<dbReference type="SUPFAM" id="SSF52242">
    <property type="entry name" value="Cobalamin (vitamin B12)-binding domain"/>
    <property type="match status" value="1"/>
</dbReference>
<evidence type="ECO:0000256" key="1">
    <source>
        <dbReference type="ARBA" id="ARBA00001966"/>
    </source>
</evidence>
<dbReference type="GO" id="GO:0003824">
    <property type="term" value="F:catalytic activity"/>
    <property type="evidence" value="ECO:0007669"/>
    <property type="project" value="InterPro"/>
</dbReference>
<dbReference type="PROSITE" id="PS51918">
    <property type="entry name" value="RADICAL_SAM"/>
    <property type="match status" value="1"/>
</dbReference>
<keyword evidence="5" id="KW-0411">Iron-sulfur</keyword>
<keyword evidence="4" id="KW-0408">Iron</keyword>
<keyword evidence="3" id="KW-0479">Metal-binding</keyword>
<reference evidence="8" key="1">
    <citation type="journal article" date="2020" name="mSystems">
        <title>Genome- and Community-Level Interaction Insights into Carbon Utilization and Element Cycling Functions of Hydrothermarchaeota in Hydrothermal Sediment.</title>
        <authorList>
            <person name="Zhou Z."/>
            <person name="Liu Y."/>
            <person name="Xu W."/>
            <person name="Pan J."/>
            <person name="Luo Z.H."/>
            <person name="Li M."/>
        </authorList>
    </citation>
    <scope>NUCLEOTIDE SEQUENCE [LARGE SCALE GENOMIC DNA]</scope>
    <source>
        <strain evidence="8">SpSt-456</strain>
    </source>
</reference>
<dbReference type="Pfam" id="PF02310">
    <property type="entry name" value="B12-binding"/>
    <property type="match status" value="1"/>
</dbReference>
<dbReference type="InterPro" id="IPR051198">
    <property type="entry name" value="BchE-like"/>
</dbReference>
<evidence type="ECO:0000256" key="2">
    <source>
        <dbReference type="ARBA" id="ARBA00022691"/>
    </source>
</evidence>
<dbReference type="CDD" id="cd02068">
    <property type="entry name" value="radical_SAM_B12_BD"/>
    <property type="match status" value="1"/>
</dbReference>
<dbReference type="GO" id="GO:0051539">
    <property type="term" value="F:4 iron, 4 sulfur cluster binding"/>
    <property type="evidence" value="ECO:0007669"/>
    <property type="project" value="UniProtKB-KW"/>
</dbReference>
<evidence type="ECO:0000256" key="3">
    <source>
        <dbReference type="ARBA" id="ARBA00022723"/>
    </source>
</evidence>
<dbReference type="InterPro" id="IPR058240">
    <property type="entry name" value="rSAM_sf"/>
</dbReference>
<dbReference type="InterPro" id="IPR007197">
    <property type="entry name" value="rSAM"/>
</dbReference>
<dbReference type="Gene3D" id="3.80.30.20">
    <property type="entry name" value="tm_1862 like domain"/>
    <property type="match status" value="1"/>
</dbReference>
<dbReference type="SFLD" id="SFLDG01082">
    <property type="entry name" value="B12-binding_domain_containing"/>
    <property type="match status" value="1"/>
</dbReference>